<dbReference type="Proteomes" id="UP000264492">
    <property type="component" value="Unassembled WGS sequence"/>
</dbReference>
<comment type="caution">
    <text evidence="4">The sequence shown here is derived from an EMBL/GenBank/DDBJ whole genome shotgun (WGS) entry which is preliminary data.</text>
</comment>
<keyword evidence="2" id="KW-0012">Acyltransferase</keyword>
<evidence type="ECO:0000313" key="4">
    <source>
        <dbReference type="EMBL" id="RDZ25951.1"/>
    </source>
</evidence>
<dbReference type="PANTHER" id="PTHR10545:SF29">
    <property type="entry name" value="GH14572P-RELATED"/>
    <property type="match status" value="1"/>
</dbReference>
<dbReference type="Pfam" id="PF00583">
    <property type="entry name" value="Acetyltransf_1"/>
    <property type="match status" value="1"/>
</dbReference>
<evidence type="ECO:0000256" key="2">
    <source>
        <dbReference type="ARBA" id="ARBA00023315"/>
    </source>
</evidence>
<proteinExistence type="predicted"/>
<keyword evidence="5" id="KW-1185">Reference proteome</keyword>
<organism evidence="4 5">
    <name type="scientific">Lysobacter silvisoli</name>
    <dbReference type="NCBI Taxonomy" id="2293254"/>
    <lineage>
        <taxon>Bacteria</taxon>
        <taxon>Pseudomonadati</taxon>
        <taxon>Pseudomonadota</taxon>
        <taxon>Gammaproteobacteria</taxon>
        <taxon>Lysobacterales</taxon>
        <taxon>Lysobacteraceae</taxon>
        <taxon>Lysobacter</taxon>
    </lineage>
</organism>
<dbReference type="InterPro" id="IPR051016">
    <property type="entry name" value="Diverse_Substrate_AcTransf"/>
</dbReference>
<dbReference type="EMBL" id="QTSU01000005">
    <property type="protein sequence ID" value="RDZ25951.1"/>
    <property type="molecule type" value="Genomic_DNA"/>
</dbReference>
<sequence>MPLSIRATTSADAATLYALMRELAEYEGQQAHLLADAASLAADASRYQALLAEIDGVAVGFVSYTLGYSIWWRGDCLALDDLYVTDAARGQGVGERLMRAVAEVCVQRGLAHARWTVETGNGGARRFYRRIGAQVREKGVCTWPQAAMAAALAD</sequence>
<dbReference type="GO" id="GO:0008080">
    <property type="term" value="F:N-acetyltransferase activity"/>
    <property type="evidence" value="ECO:0007669"/>
    <property type="project" value="UniProtKB-ARBA"/>
</dbReference>
<gene>
    <name evidence="4" type="ORF">DX914_18985</name>
</gene>
<dbReference type="AlphaFoldDB" id="A0A371JWC6"/>
<protein>
    <submittedName>
        <fullName evidence="4">GNAT family N-acetyltransferase</fullName>
    </submittedName>
</protein>
<dbReference type="InterPro" id="IPR016181">
    <property type="entry name" value="Acyl_CoA_acyltransferase"/>
</dbReference>
<accession>A0A371JWC6</accession>
<dbReference type="PANTHER" id="PTHR10545">
    <property type="entry name" value="DIAMINE N-ACETYLTRANSFERASE"/>
    <property type="match status" value="1"/>
</dbReference>
<keyword evidence="1 4" id="KW-0808">Transferase</keyword>
<evidence type="ECO:0000313" key="5">
    <source>
        <dbReference type="Proteomes" id="UP000264492"/>
    </source>
</evidence>
<name>A0A371JWC6_9GAMM</name>
<dbReference type="PROSITE" id="PS51186">
    <property type="entry name" value="GNAT"/>
    <property type="match status" value="1"/>
</dbReference>
<dbReference type="CDD" id="cd04301">
    <property type="entry name" value="NAT_SF"/>
    <property type="match status" value="1"/>
</dbReference>
<dbReference type="RefSeq" id="WP_115861776.1">
    <property type="nucleotide sequence ID" value="NZ_QTSU01000005.1"/>
</dbReference>
<dbReference type="InterPro" id="IPR000182">
    <property type="entry name" value="GNAT_dom"/>
</dbReference>
<dbReference type="SUPFAM" id="SSF55729">
    <property type="entry name" value="Acyl-CoA N-acyltransferases (Nat)"/>
    <property type="match status" value="1"/>
</dbReference>
<evidence type="ECO:0000256" key="1">
    <source>
        <dbReference type="ARBA" id="ARBA00022679"/>
    </source>
</evidence>
<dbReference type="OrthoDB" id="9805924at2"/>
<dbReference type="Gene3D" id="3.40.630.30">
    <property type="match status" value="1"/>
</dbReference>
<feature type="domain" description="N-acetyltransferase" evidence="3">
    <location>
        <begin position="3"/>
        <end position="153"/>
    </location>
</feature>
<evidence type="ECO:0000259" key="3">
    <source>
        <dbReference type="PROSITE" id="PS51186"/>
    </source>
</evidence>
<reference evidence="4 5" key="1">
    <citation type="submission" date="2018-08" db="EMBL/GenBank/DDBJ databases">
        <title>Lysobacter sp. zong2l5, whole genome shotgun sequence.</title>
        <authorList>
            <person name="Zhang X."/>
            <person name="Feng G."/>
            <person name="Zhu H."/>
        </authorList>
    </citation>
    <scope>NUCLEOTIDE SEQUENCE [LARGE SCALE GENOMIC DNA]</scope>
    <source>
        <strain evidence="5">zong2l5</strain>
    </source>
</reference>